<evidence type="ECO:0000256" key="1">
    <source>
        <dbReference type="SAM" id="SignalP"/>
    </source>
</evidence>
<reference evidence="2 3" key="1">
    <citation type="submission" date="2019-07" db="EMBL/GenBank/DDBJ databases">
        <title>Draft genome assembly of a fouling barnacle, Amphibalanus amphitrite (Darwin, 1854): The first reference genome for Thecostraca.</title>
        <authorList>
            <person name="Kim W."/>
        </authorList>
    </citation>
    <scope>NUCLEOTIDE SEQUENCE [LARGE SCALE GENOMIC DNA]</scope>
    <source>
        <strain evidence="2">SNU_AA5</strain>
        <tissue evidence="2">Soma without cirri and trophi</tissue>
    </source>
</reference>
<accession>A0A6A4VVF5</accession>
<proteinExistence type="predicted"/>
<protein>
    <recommendedName>
        <fullName evidence="4">Receptor ligand binding region domain-containing protein</fullName>
    </recommendedName>
</protein>
<gene>
    <name evidence="2" type="ORF">FJT64_008772</name>
</gene>
<name>A0A6A4VVF5_AMPAM</name>
<comment type="caution">
    <text evidence="2">The sequence shown here is derived from an EMBL/GenBank/DDBJ whole genome shotgun (WGS) entry which is preliminary data.</text>
</comment>
<sequence>MAVAAVRVCSLLVLLSGQLCAARHLHLAVIAPENGSHPYSLRRILPPIQLAVRRLAEMGDNSPLPGWHIELHVRDTNCSSAVGPIEAFKLFYLNKTAVISSRATRLWSAMTDGSGLSGVREAGTGSEVVGEEVRA</sequence>
<keyword evidence="3" id="KW-1185">Reference proteome</keyword>
<dbReference type="EMBL" id="VIIS01001750">
    <property type="protein sequence ID" value="KAF0293381.1"/>
    <property type="molecule type" value="Genomic_DNA"/>
</dbReference>
<dbReference type="SUPFAM" id="SSF53822">
    <property type="entry name" value="Periplasmic binding protein-like I"/>
    <property type="match status" value="1"/>
</dbReference>
<evidence type="ECO:0008006" key="4">
    <source>
        <dbReference type="Google" id="ProtNLM"/>
    </source>
</evidence>
<dbReference type="AlphaFoldDB" id="A0A6A4VVF5"/>
<dbReference type="InterPro" id="IPR028082">
    <property type="entry name" value="Peripla_BP_I"/>
</dbReference>
<dbReference type="Gene3D" id="3.40.50.2300">
    <property type="match status" value="1"/>
</dbReference>
<feature type="chain" id="PRO_5025673211" description="Receptor ligand binding region domain-containing protein" evidence="1">
    <location>
        <begin position="22"/>
        <end position="135"/>
    </location>
</feature>
<dbReference type="Proteomes" id="UP000440578">
    <property type="component" value="Unassembled WGS sequence"/>
</dbReference>
<evidence type="ECO:0000313" key="2">
    <source>
        <dbReference type="EMBL" id="KAF0293381.1"/>
    </source>
</evidence>
<feature type="signal peptide" evidence="1">
    <location>
        <begin position="1"/>
        <end position="21"/>
    </location>
</feature>
<evidence type="ECO:0000313" key="3">
    <source>
        <dbReference type="Proteomes" id="UP000440578"/>
    </source>
</evidence>
<keyword evidence="1" id="KW-0732">Signal</keyword>
<organism evidence="2 3">
    <name type="scientific">Amphibalanus amphitrite</name>
    <name type="common">Striped barnacle</name>
    <name type="synonym">Balanus amphitrite</name>
    <dbReference type="NCBI Taxonomy" id="1232801"/>
    <lineage>
        <taxon>Eukaryota</taxon>
        <taxon>Metazoa</taxon>
        <taxon>Ecdysozoa</taxon>
        <taxon>Arthropoda</taxon>
        <taxon>Crustacea</taxon>
        <taxon>Multicrustacea</taxon>
        <taxon>Cirripedia</taxon>
        <taxon>Thoracica</taxon>
        <taxon>Thoracicalcarea</taxon>
        <taxon>Balanomorpha</taxon>
        <taxon>Balanoidea</taxon>
        <taxon>Balanidae</taxon>
        <taxon>Amphibalaninae</taxon>
        <taxon>Amphibalanus</taxon>
    </lineage>
</organism>